<keyword evidence="2" id="KW-1185">Reference proteome</keyword>
<gene>
    <name evidence="1" type="ORF">O1611_g5791</name>
</gene>
<proteinExistence type="predicted"/>
<dbReference type="EMBL" id="JAPUUL010001281">
    <property type="protein sequence ID" value="KAJ8127843.1"/>
    <property type="molecule type" value="Genomic_DNA"/>
</dbReference>
<accession>A0ACC2JKT3</accession>
<organism evidence="1 2">
    <name type="scientific">Lasiodiplodia mahajangana</name>
    <dbReference type="NCBI Taxonomy" id="1108764"/>
    <lineage>
        <taxon>Eukaryota</taxon>
        <taxon>Fungi</taxon>
        <taxon>Dikarya</taxon>
        <taxon>Ascomycota</taxon>
        <taxon>Pezizomycotina</taxon>
        <taxon>Dothideomycetes</taxon>
        <taxon>Dothideomycetes incertae sedis</taxon>
        <taxon>Botryosphaeriales</taxon>
        <taxon>Botryosphaeriaceae</taxon>
        <taxon>Lasiodiplodia</taxon>
    </lineage>
</organism>
<sequence length="290" mass="32215">MADEFFAAGPSLFKGYDITQDQLSAMEAFIHDEVTLEDAIKQLISHTTAASSPLEMQQRLSGLWTLLNETAVALPSAQPKIIAILQSIRKLPEVDVPRGEGEDFIDLDDGFIWRELTGWANNWADTYNYYGSRFVIESYPPEEHAARKTCWISANAYTARLAATGEPQLSSYGAALDRATRVMVDTLEVDHGDSQPRELEAAAQLFKHAASELYGRSQQKSSPISLVSLRSSRTGKPPMREQFCGQEGYSTDVWNAWKESWALFSSKESFSGEARAAAHEAFVAMEETES</sequence>
<dbReference type="Proteomes" id="UP001153332">
    <property type="component" value="Unassembled WGS sequence"/>
</dbReference>
<name>A0ACC2JKT3_9PEZI</name>
<protein>
    <submittedName>
        <fullName evidence="1">Uncharacterized protein</fullName>
    </submittedName>
</protein>
<comment type="caution">
    <text evidence="1">The sequence shown here is derived from an EMBL/GenBank/DDBJ whole genome shotgun (WGS) entry which is preliminary data.</text>
</comment>
<evidence type="ECO:0000313" key="2">
    <source>
        <dbReference type="Proteomes" id="UP001153332"/>
    </source>
</evidence>
<evidence type="ECO:0000313" key="1">
    <source>
        <dbReference type="EMBL" id="KAJ8127843.1"/>
    </source>
</evidence>
<reference evidence="1" key="1">
    <citation type="submission" date="2022-12" db="EMBL/GenBank/DDBJ databases">
        <title>Genome Sequence of Lasiodiplodia mahajangana.</title>
        <authorList>
            <person name="Buettner E."/>
        </authorList>
    </citation>
    <scope>NUCLEOTIDE SEQUENCE</scope>
    <source>
        <strain evidence="1">VT137</strain>
    </source>
</reference>